<dbReference type="Pfam" id="PF17921">
    <property type="entry name" value="Integrase_H2C2"/>
    <property type="match status" value="1"/>
</dbReference>
<dbReference type="InterPro" id="IPR041373">
    <property type="entry name" value="RT_RNaseH"/>
</dbReference>
<evidence type="ECO:0000256" key="1">
    <source>
        <dbReference type="ARBA" id="ARBA00012493"/>
    </source>
</evidence>
<dbReference type="FunFam" id="3.10.20.370:FF:000001">
    <property type="entry name" value="Retrovirus-related Pol polyprotein from transposon 17.6-like protein"/>
    <property type="match status" value="1"/>
</dbReference>
<dbReference type="CDD" id="cd09274">
    <property type="entry name" value="RNase_HI_RT_Ty3"/>
    <property type="match status" value="1"/>
</dbReference>
<dbReference type="GO" id="GO:0016787">
    <property type="term" value="F:hydrolase activity"/>
    <property type="evidence" value="ECO:0007669"/>
    <property type="project" value="UniProtKB-KW"/>
</dbReference>
<dbReference type="InterPro" id="IPR043128">
    <property type="entry name" value="Rev_trsase/Diguanyl_cyclase"/>
</dbReference>
<dbReference type="GO" id="GO:0004519">
    <property type="term" value="F:endonuclease activity"/>
    <property type="evidence" value="ECO:0007669"/>
    <property type="project" value="UniProtKB-KW"/>
</dbReference>
<dbReference type="EMBL" id="BGPR01000025">
    <property type="protein sequence ID" value="GBL81225.1"/>
    <property type="molecule type" value="Genomic_DNA"/>
</dbReference>
<keyword evidence="2" id="KW-0808">Transferase</keyword>
<dbReference type="PROSITE" id="PS50878">
    <property type="entry name" value="RT_POL"/>
    <property type="match status" value="1"/>
</dbReference>
<evidence type="ECO:0000313" key="9">
    <source>
        <dbReference type="EMBL" id="GBL81225.1"/>
    </source>
</evidence>
<evidence type="ECO:0000256" key="7">
    <source>
        <dbReference type="ARBA" id="ARBA00022918"/>
    </source>
</evidence>
<dbReference type="GO" id="GO:0042575">
    <property type="term" value="C:DNA polymerase complex"/>
    <property type="evidence" value="ECO:0007669"/>
    <property type="project" value="UniProtKB-ARBA"/>
</dbReference>
<organism evidence="9 10">
    <name type="scientific">Araneus ventricosus</name>
    <name type="common">Orbweaver spider</name>
    <name type="synonym">Epeira ventricosa</name>
    <dbReference type="NCBI Taxonomy" id="182803"/>
    <lineage>
        <taxon>Eukaryota</taxon>
        <taxon>Metazoa</taxon>
        <taxon>Ecdysozoa</taxon>
        <taxon>Arthropoda</taxon>
        <taxon>Chelicerata</taxon>
        <taxon>Arachnida</taxon>
        <taxon>Araneae</taxon>
        <taxon>Araneomorphae</taxon>
        <taxon>Entelegynae</taxon>
        <taxon>Araneoidea</taxon>
        <taxon>Araneidae</taxon>
        <taxon>Araneus</taxon>
    </lineage>
</organism>
<sequence>MINLLCSIGNKQANINFVIIENSKSKPLLGLEGCIKYYLVKCIVKVSVNMYQTKTKQFIENNKEIFTGVGKFERKYTIKLKENAVPIARPPRRITVSLRPKLEEKFKKLENEGIIVKVDNPQGWVSNLVVEEKNDGSIRLCLDPKDLNKVIKRDYVLIPKIEELAPKLTNKKVFSILDLKDGFFQIELDDKSSNLCTFSSPFGCYKFLRLPMGLSCAPEIFQNRNEANFSGISGVLVYFDDLLIAGDTIEQHDEILGKVIKRAKELNIKFNQNKIQLKVPEVKYLGYIFSSEGMKPDPDYVQAIIDMPKPRNKTELQRILGMINYLRQFIRQESTISSALRELLKKSTFWHWLPVHETALKTLKNKIASASVLSVFNSSKSIVIQADSSKDGLGCCLLQDGRPVAFASRSLTETEKGYAQIDKEFLSIVFAVTKFHYFIYGRQVEVLTDHKPLVSIMSKSVGNVMSPRLRRTKIKLLKYQLSLIYLPGKYMYIADLLSRAYIVKPLKDDIEMTELVHSLTKHLQISESRKKEVKEATLSDIGLSHVLKFWNEGWHSNGQNISPEAWEYFKFRDNIYVEEGLVFLNGRIVVPVSLRSEMLNILHQAHCGMEKAKARARQVLFWPGITKDIENMVSKCKTCERYRPRNVKEPLICHEVPNLPYEKIGRDICEHGGNSYLIIGCYLSKWLDIIKLSNKTSDEIIAKLKAVFSIHGISKIIICDNMPFASIKMKIFSREWELKIVNSSPRYVKSNDFAEKMVGIAKSILRKAGTETNKISETLLAHRNALISGTNVSLVLMSRCLRTRLPATNSVLQQE</sequence>
<dbReference type="EC" id="2.7.7.49" evidence="1"/>
<accession>A0A4Y2APT2</accession>
<dbReference type="AlphaFoldDB" id="A0A4Y2APT2"/>
<proteinExistence type="predicted"/>
<keyword evidence="7" id="KW-0695">RNA-directed DNA polymerase</keyword>
<dbReference type="GO" id="GO:0003676">
    <property type="term" value="F:nucleic acid binding"/>
    <property type="evidence" value="ECO:0007669"/>
    <property type="project" value="InterPro"/>
</dbReference>
<dbReference type="FunFam" id="1.10.340.70:FF:000003">
    <property type="entry name" value="Protein CBG25708"/>
    <property type="match status" value="1"/>
</dbReference>
<keyword evidence="6" id="KW-0378">Hydrolase</keyword>
<dbReference type="SUPFAM" id="SSF56672">
    <property type="entry name" value="DNA/RNA polymerases"/>
    <property type="match status" value="1"/>
</dbReference>
<dbReference type="Proteomes" id="UP000499080">
    <property type="component" value="Unassembled WGS sequence"/>
</dbReference>
<dbReference type="GO" id="GO:0003964">
    <property type="term" value="F:RNA-directed DNA polymerase activity"/>
    <property type="evidence" value="ECO:0007669"/>
    <property type="project" value="UniProtKB-KW"/>
</dbReference>
<dbReference type="Gene3D" id="1.10.340.70">
    <property type="match status" value="1"/>
</dbReference>
<dbReference type="Pfam" id="PF17917">
    <property type="entry name" value="RT_RNaseH"/>
    <property type="match status" value="1"/>
</dbReference>
<evidence type="ECO:0000256" key="6">
    <source>
        <dbReference type="ARBA" id="ARBA00022801"/>
    </source>
</evidence>
<evidence type="ECO:0000256" key="3">
    <source>
        <dbReference type="ARBA" id="ARBA00022695"/>
    </source>
</evidence>
<evidence type="ECO:0000256" key="2">
    <source>
        <dbReference type="ARBA" id="ARBA00022679"/>
    </source>
</evidence>
<dbReference type="InterPro" id="IPR041588">
    <property type="entry name" value="Integrase_H2C2"/>
</dbReference>
<dbReference type="Gene3D" id="3.10.10.10">
    <property type="entry name" value="HIV Type 1 Reverse Transcriptase, subunit A, domain 1"/>
    <property type="match status" value="1"/>
</dbReference>
<dbReference type="CDD" id="cd01647">
    <property type="entry name" value="RT_LTR"/>
    <property type="match status" value="1"/>
</dbReference>
<keyword evidence="4" id="KW-0540">Nuclease</keyword>
<dbReference type="InterPro" id="IPR000477">
    <property type="entry name" value="RT_dom"/>
</dbReference>
<dbReference type="InterPro" id="IPR043502">
    <property type="entry name" value="DNA/RNA_pol_sf"/>
</dbReference>
<evidence type="ECO:0000256" key="4">
    <source>
        <dbReference type="ARBA" id="ARBA00022722"/>
    </source>
</evidence>
<dbReference type="Gene3D" id="3.30.70.270">
    <property type="match status" value="2"/>
</dbReference>
<keyword evidence="10" id="KW-1185">Reference proteome</keyword>
<comment type="caution">
    <text evidence="9">The sequence shown here is derived from an EMBL/GenBank/DDBJ whole genome shotgun (WGS) entry which is preliminary data.</text>
</comment>
<dbReference type="Gene3D" id="3.30.420.10">
    <property type="entry name" value="Ribonuclease H-like superfamily/Ribonuclease H"/>
    <property type="match status" value="1"/>
</dbReference>
<keyword evidence="5" id="KW-0255">Endonuclease</keyword>
<name>A0A4Y2APT2_ARAVE</name>
<evidence type="ECO:0000259" key="8">
    <source>
        <dbReference type="PROSITE" id="PS50878"/>
    </source>
</evidence>
<evidence type="ECO:0000256" key="5">
    <source>
        <dbReference type="ARBA" id="ARBA00022759"/>
    </source>
</evidence>
<evidence type="ECO:0000313" key="10">
    <source>
        <dbReference type="Proteomes" id="UP000499080"/>
    </source>
</evidence>
<protein>
    <recommendedName>
        <fullName evidence="1">RNA-directed DNA polymerase</fullName>
        <ecNumber evidence="1">2.7.7.49</ecNumber>
    </recommendedName>
</protein>
<gene>
    <name evidence="9" type="primary">TY3B-G_812</name>
    <name evidence="9" type="ORF">AVEN_143558_1</name>
</gene>
<keyword evidence="3" id="KW-0548">Nucleotidyltransferase</keyword>
<dbReference type="SUPFAM" id="SSF53098">
    <property type="entry name" value="Ribonuclease H-like"/>
    <property type="match status" value="1"/>
</dbReference>
<dbReference type="Pfam" id="PF00078">
    <property type="entry name" value="RVT_1"/>
    <property type="match status" value="1"/>
</dbReference>
<dbReference type="PANTHER" id="PTHR37984:SF8">
    <property type="entry name" value="CCHC-TYPE DOMAIN-CONTAINING PROTEIN"/>
    <property type="match status" value="1"/>
</dbReference>
<dbReference type="PANTHER" id="PTHR37984">
    <property type="entry name" value="PROTEIN CBG26694"/>
    <property type="match status" value="1"/>
</dbReference>
<dbReference type="FunFam" id="3.30.70.270:FF:000026">
    <property type="entry name" value="Transposon Ty3-G Gag-Pol polyprotein"/>
    <property type="match status" value="1"/>
</dbReference>
<feature type="domain" description="Reverse transcriptase" evidence="8">
    <location>
        <begin position="112"/>
        <end position="289"/>
    </location>
</feature>
<dbReference type="InterPro" id="IPR036397">
    <property type="entry name" value="RNaseH_sf"/>
</dbReference>
<dbReference type="InterPro" id="IPR050951">
    <property type="entry name" value="Retrovirus_Pol_polyprotein"/>
</dbReference>
<reference evidence="9 10" key="1">
    <citation type="journal article" date="2019" name="Sci. Rep.">
        <title>Orb-weaving spider Araneus ventricosus genome elucidates the spidroin gene catalogue.</title>
        <authorList>
            <person name="Kono N."/>
            <person name="Nakamura H."/>
            <person name="Ohtoshi R."/>
            <person name="Moran D.A.P."/>
            <person name="Shinohara A."/>
            <person name="Yoshida Y."/>
            <person name="Fujiwara M."/>
            <person name="Mori M."/>
            <person name="Tomita M."/>
            <person name="Arakawa K."/>
        </authorList>
    </citation>
    <scope>NUCLEOTIDE SEQUENCE [LARGE SCALE GENOMIC DNA]</scope>
</reference>
<dbReference type="InterPro" id="IPR012337">
    <property type="entry name" value="RNaseH-like_sf"/>
</dbReference>
<dbReference type="OrthoDB" id="6512428at2759"/>